<keyword evidence="21" id="KW-0378">Hydrolase</keyword>
<comment type="subcellular location">
    <subcellularLocation>
        <location evidence="1">Cell membrane</location>
        <topology evidence="1">Multi-pass membrane protein</topology>
    </subcellularLocation>
</comment>
<dbReference type="InterPro" id="IPR023214">
    <property type="entry name" value="HAD_sf"/>
</dbReference>
<reference evidence="21 22" key="1">
    <citation type="journal article" date="2013" name="Front. Microbiol.">
        <title>The genome of Nitrospina gracilis illuminates the metabolism and evolution of the major marine nitrite oxidizer.</title>
        <authorList>
            <person name="Luecker S."/>
            <person name="Nowka B."/>
            <person name="Rattei T."/>
            <person name="Spieck E."/>
            <person name="and Daims H."/>
        </authorList>
    </citation>
    <scope>NUCLEOTIDE SEQUENCE [LARGE SCALE GENOMIC DNA]</scope>
    <source>
        <strain evidence="21 22">3/211</strain>
    </source>
</reference>
<name>M1YL31_NITG3</name>
<comment type="similarity">
    <text evidence="2 19">Belongs to the cation transport ATPase (P-type) (TC 3.A.3) family. Type IB subfamily.</text>
</comment>
<dbReference type="NCBIfam" id="TIGR01511">
    <property type="entry name" value="ATPase-IB1_Cu"/>
    <property type="match status" value="1"/>
</dbReference>
<dbReference type="Pfam" id="PF00702">
    <property type="entry name" value="Hydrolase"/>
    <property type="match status" value="1"/>
</dbReference>
<dbReference type="STRING" id="1266370.NITGR_590032"/>
<dbReference type="Gene3D" id="3.40.50.1000">
    <property type="entry name" value="HAD superfamily/HAD-like"/>
    <property type="match status" value="1"/>
</dbReference>
<dbReference type="NCBIfam" id="TIGR01494">
    <property type="entry name" value="ATPase_P-type"/>
    <property type="match status" value="1"/>
</dbReference>
<dbReference type="PRINTS" id="PR00119">
    <property type="entry name" value="CATATPASE"/>
</dbReference>
<evidence type="ECO:0000256" key="19">
    <source>
        <dbReference type="RuleBase" id="RU362081"/>
    </source>
</evidence>
<evidence type="ECO:0000256" key="16">
    <source>
        <dbReference type="ARBA" id="ARBA00023136"/>
    </source>
</evidence>
<accession>M1YL31</accession>
<gene>
    <name evidence="21" type="primary">copA</name>
    <name evidence="21" type="ORF">NITGR_590032</name>
</gene>
<dbReference type="PROSITE" id="PS01047">
    <property type="entry name" value="HMA_1"/>
    <property type="match status" value="2"/>
</dbReference>
<feature type="transmembrane region" description="Helical" evidence="19">
    <location>
        <begin position="795"/>
        <end position="819"/>
    </location>
</feature>
<dbReference type="CDD" id="cd02094">
    <property type="entry name" value="P-type_ATPase_Cu-like"/>
    <property type="match status" value="1"/>
</dbReference>
<dbReference type="GO" id="GO:0016887">
    <property type="term" value="F:ATP hydrolysis activity"/>
    <property type="evidence" value="ECO:0007669"/>
    <property type="project" value="InterPro"/>
</dbReference>
<dbReference type="CDD" id="cd00371">
    <property type="entry name" value="HMA"/>
    <property type="match status" value="2"/>
</dbReference>
<keyword evidence="4 19" id="KW-1003">Cell membrane</keyword>
<evidence type="ECO:0000256" key="5">
    <source>
        <dbReference type="ARBA" id="ARBA00022692"/>
    </source>
</evidence>
<keyword evidence="10 19" id="KW-0067">ATP-binding</keyword>
<protein>
    <recommendedName>
        <fullName evidence="17">P-type Cu(2+) transporter</fullName>
        <ecNumber evidence="17">7.2.2.9</ecNumber>
    </recommendedName>
</protein>
<dbReference type="InterPro" id="IPR017969">
    <property type="entry name" value="Heavy-metal-associated_CS"/>
</dbReference>
<dbReference type="GO" id="GO:0043682">
    <property type="term" value="F:P-type divalent copper transporter activity"/>
    <property type="evidence" value="ECO:0007669"/>
    <property type="project" value="UniProtKB-EC"/>
</dbReference>
<dbReference type="GO" id="GO:0005524">
    <property type="term" value="F:ATP binding"/>
    <property type="evidence" value="ECO:0007669"/>
    <property type="project" value="UniProtKB-UniRule"/>
</dbReference>
<feature type="transmembrane region" description="Helical" evidence="19">
    <location>
        <begin position="418"/>
        <end position="440"/>
    </location>
</feature>
<keyword evidence="22" id="KW-1185">Reference proteome</keyword>
<evidence type="ECO:0000256" key="7">
    <source>
        <dbReference type="ARBA" id="ARBA00022737"/>
    </source>
</evidence>
<evidence type="ECO:0000313" key="21">
    <source>
        <dbReference type="EMBL" id="CCQ91156.1"/>
    </source>
</evidence>
<dbReference type="Pfam" id="PF00122">
    <property type="entry name" value="E1-E2_ATPase"/>
    <property type="match status" value="1"/>
</dbReference>
<dbReference type="FunCoup" id="M1YL31">
    <property type="interactions" value="318"/>
</dbReference>
<dbReference type="FunFam" id="3.30.70.100:FF:000005">
    <property type="entry name" value="Copper-exporting P-type ATPase A"/>
    <property type="match status" value="2"/>
</dbReference>
<dbReference type="InterPro" id="IPR036412">
    <property type="entry name" value="HAD-like_sf"/>
</dbReference>
<dbReference type="Proteomes" id="UP000011704">
    <property type="component" value="Unassembled WGS sequence"/>
</dbReference>
<evidence type="ECO:0000256" key="15">
    <source>
        <dbReference type="ARBA" id="ARBA00023065"/>
    </source>
</evidence>
<dbReference type="GO" id="GO:0005507">
    <property type="term" value="F:copper ion binding"/>
    <property type="evidence" value="ECO:0007669"/>
    <property type="project" value="InterPro"/>
</dbReference>
<dbReference type="InterPro" id="IPR059000">
    <property type="entry name" value="ATPase_P-type_domA"/>
</dbReference>
<dbReference type="Gene3D" id="3.40.1110.10">
    <property type="entry name" value="Calcium-transporting ATPase, cytoplasmic domain N"/>
    <property type="match status" value="1"/>
</dbReference>
<dbReference type="FunFam" id="3.40.50.1000:FF:000020">
    <property type="entry name" value="Probable cation-transporting P-type ATPase"/>
    <property type="match status" value="1"/>
</dbReference>
<dbReference type="NCBIfam" id="TIGR01525">
    <property type="entry name" value="ATPase-IB_hvy"/>
    <property type="match status" value="1"/>
</dbReference>
<dbReference type="InterPro" id="IPR006122">
    <property type="entry name" value="HMA_Cu_ion-bd"/>
</dbReference>
<feature type="domain" description="HMA" evidence="20">
    <location>
        <begin position="78"/>
        <end position="144"/>
    </location>
</feature>
<evidence type="ECO:0000256" key="8">
    <source>
        <dbReference type="ARBA" id="ARBA00022741"/>
    </source>
</evidence>
<evidence type="ECO:0000256" key="10">
    <source>
        <dbReference type="ARBA" id="ARBA00022840"/>
    </source>
</evidence>
<evidence type="ECO:0000256" key="11">
    <source>
        <dbReference type="ARBA" id="ARBA00022842"/>
    </source>
</evidence>
<evidence type="ECO:0000256" key="3">
    <source>
        <dbReference type="ARBA" id="ARBA00022448"/>
    </source>
</evidence>
<dbReference type="SFLD" id="SFLDF00027">
    <property type="entry name" value="p-type_atpase"/>
    <property type="match status" value="1"/>
</dbReference>
<dbReference type="PROSITE" id="PS50846">
    <property type="entry name" value="HMA_2"/>
    <property type="match status" value="2"/>
</dbReference>
<comment type="caution">
    <text evidence="21">The sequence shown here is derived from an EMBL/GenBank/DDBJ whole genome shotgun (WGS) entry which is preliminary data.</text>
</comment>
<dbReference type="PRINTS" id="PR00942">
    <property type="entry name" value="CUATPASEI"/>
</dbReference>
<dbReference type="EMBL" id="CAQJ01000065">
    <property type="protein sequence ID" value="CCQ91156.1"/>
    <property type="molecule type" value="Genomic_DNA"/>
</dbReference>
<evidence type="ECO:0000256" key="9">
    <source>
        <dbReference type="ARBA" id="ARBA00022796"/>
    </source>
</evidence>
<dbReference type="HOGENOM" id="CLU_001771_0_3_0"/>
<evidence type="ECO:0000256" key="12">
    <source>
        <dbReference type="ARBA" id="ARBA00022967"/>
    </source>
</evidence>
<dbReference type="InParanoid" id="M1YL31"/>
<dbReference type="InterPro" id="IPR023299">
    <property type="entry name" value="ATPase_P-typ_cyto_dom_N"/>
</dbReference>
<dbReference type="SUPFAM" id="SSF81653">
    <property type="entry name" value="Calcium ATPase, transduction domain A"/>
    <property type="match status" value="1"/>
</dbReference>
<evidence type="ECO:0000256" key="1">
    <source>
        <dbReference type="ARBA" id="ARBA00004651"/>
    </source>
</evidence>
<dbReference type="InterPro" id="IPR023298">
    <property type="entry name" value="ATPase_P-typ_TM_dom_sf"/>
</dbReference>
<evidence type="ECO:0000256" key="6">
    <source>
        <dbReference type="ARBA" id="ARBA00022723"/>
    </source>
</evidence>
<sequence length="828" mass="88476">MADTKTQEGKSLSLPIQGMSCASCAARIEKKVGEVPGVSKVSVNFGAERAAVDYDPETATPDAIISTIQRIGFEVPSVQKTFPVEGMTCASCVGRVEKKLRGLDGVVDVSVNLASERATVSYMEARVGLPDFRKALADIGYSMPDVDLEAETATQEVEEARHQREYSTLQFKFASSLGLAVGIMTLGMTGWVENTSTLHWLLFVLATPVQFWGGWQFYKGTWAGLKHGYADMNTLIAVGTTVAYAYSVAVTALPELATSFGTELAVYYDTSAMIIALVLMGRMLEARAKGRTTEAIRKLMGMQAKTARVERGGEEQDLPIDQVGVDDIVSVRPGERIPVDGTITEGQTAIDESMISGESVPVEKREGDEVIGASINKTGFFKMKATRLGRDSVLAHIIRMVQEAQGSKAPVQRLVDQVAGIFVPVVIGIAMLAFGFWWLVGPSVAELPTDPGLFAMMIFISVMIIACPCALGLATPTAIMVGTGKGAEMGVLIKGGETLEQAQKLNTIVFDKTGTLTEGKPVVRNVWVAKDAGMNADTLLMYAASLEKGSEHPLGVAIVEHAKEKNVSLKSAEGFEALPGFGVKAKVDGHNVALGNLRMMQDAGLDVEAVREQAERFAGEGRTAMLVQVDGHIAGIIAAADRVRPESKSAIQSLKQRGLEIVMITGDNQKTAEAVGRELGIDRVLAEVLPADKARQVKGLQDEGRFVAMVGDGINDAPALAQANIGIAMGSGTDVAIETADITLMTHDLNAVVDAIELSRRTMTKIRQNLFWAFFYNVLGIPIAAGVLYPFNGVLLQPMFAAAAMSFSSVSVVGNSLLLKRFSSRRSA</sequence>
<dbReference type="NCBIfam" id="TIGR00003">
    <property type="entry name" value="copper ion binding protein"/>
    <property type="match status" value="2"/>
</dbReference>
<dbReference type="Pfam" id="PF00403">
    <property type="entry name" value="HMA"/>
    <property type="match status" value="2"/>
</dbReference>
<dbReference type="GO" id="GO:0055070">
    <property type="term" value="P:copper ion homeostasis"/>
    <property type="evidence" value="ECO:0007669"/>
    <property type="project" value="TreeGrafter"/>
</dbReference>
<dbReference type="PROSITE" id="PS00154">
    <property type="entry name" value="ATPASE_E1_E2"/>
    <property type="match status" value="1"/>
</dbReference>
<keyword evidence="5 19" id="KW-0812">Transmembrane</keyword>
<feature type="transmembrane region" description="Helical" evidence="19">
    <location>
        <begin position="230"/>
        <end position="253"/>
    </location>
</feature>
<dbReference type="SUPFAM" id="SSF55008">
    <property type="entry name" value="HMA, heavy metal-associated domain"/>
    <property type="match status" value="2"/>
</dbReference>
<dbReference type="SFLD" id="SFLDG00002">
    <property type="entry name" value="C1.7:_P-type_atpase_like"/>
    <property type="match status" value="1"/>
</dbReference>
<dbReference type="FunFam" id="2.70.150.10:FF:000002">
    <property type="entry name" value="Copper-transporting ATPase 1, putative"/>
    <property type="match status" value="1"/>
</dbReference>
<dbReference type="InterPro" id="IPR027256">
    <property type="entry name" value="P-typ_ATPase_IB"/>
</dbReference>
<dbReference type="AlphaFoldDB" id="M1YL31"/>
<keyword evidence="7" id="KW-0677">Repeat</keyword>
<evidence type="ECO:0000256" key="2">
    <source>
        <dbReference type="ARBA" id="ARBA00006024"/>
    </source>
</evidence>
<evidence type="ECO:0000256" key="4">
    <source>
        <dbReference type="ARBA" id="ARBA00022475"/>
    </source>
</evidence>
<keyword evidence="11" id="KW-0460">Magnesium</keyword>
<dbReference type="InterPro" id="IPR006121">
    <property type="entry name" value="HMA_dom"/>
</dbReference>
<keyword evidence="9" id="KW-0187">Copper transport</keyword>
<dbReference type="InterPro" id="IPR044492">
    <property type="entry name" value="P_typ_ATPase_HD_dom"/>
</dbReference>
<keyword evidence="15" id="KW-0406">Ion transport</keyword>
<dbReference type="InterPro" id="IPR008250">
    <property type="entry name" value="ATPase_P-typ_transduc_dom_A_sf"/>
</dbReference>
<evidence type="ECO:0000256" key="18">
    <source>
        <dbReference type="ARBA" id="ARBA00047424"/>
    </source>
</evidence>
<dbReference type="SFLD" id="SFLDS00003">
    <property type="entry name" value="Haloacid_Dehalogenase"/>
    <property type="match status" value="1"/>
</dbReference>
<dbReference type="SUPFAM" id="SSF56784">
    <property type="entry name" value="HAD-like"/>
    <property type="match status" value="1"/>
</dbReference>
<evidence type="ECO:0000259" key="20">
    <source>
        <dbReference type="PROSITE" id="PS50846"/>
    </source>
</evidence>
<feature type="transmembrane region" description="Helical" evidence="19">
    <location>
        <begin position="171"/>
        <end position="192"/>
    </location>
</feature>
<evidence type="ECO:0000256" key="14">
    <source>
        <dbReference type="ARBA" id="ARBA00023008"/>
    </source>
</evidence>
<dbReference type="Gene3D" id="3.30.70.100">
    <property type="match status" value="2"/>
</dbReference>
<keyword evidence="6 19" id="KW-0479">Metal-binding</keyword>
<keyword evidence="8 19" id="KW-0547">Nucleotide-binding</keyword>
<dbReference type="InterPro" id="IPR018303">
    <property type="entry name" value="ATPase_P-typ_P_site"/>
</dbReference>
<dbReference type="PANTHER" id="PTHR43520">
    <property type="entry name" value="ATP7, ISOFORM B"/>
    <property type="match status" value="1"/>
</dbReference>
<feature type="transmembrane region" description="Helical" evidence="19">
    <location>
        <begin position="198"/>
        <end position="218"/>
    </location>
</feature>
<dbReference type="InterPro" id="IPR036163">
    <property type="entry name" value="HMA_dom_sf"/>
</dbReference>
<keyword evidence="16 19" id="KW-0472">Membrane</keyword>
<evidence type="ECO:0000256" key="17">
    <source>
        <dbReference type="ARBA" id="ARBA00038904"/>
    </source>
</evidence>
<dbReference type="GO" id="GO:0005886">
    <property type="term" value="C:plasma membrane"/>
    <property type="evidence" value="ECO:0007669"/>
    <property type="project" value="UniProtKB-SubCell"/>
</dbReference>
<dbReference type="Gene3D" id="2.70.150.10">
    <property type="entry name" value="Calcium-transporting ATPase, cytoplasmic transduction domain A"/>
    <property type="match status" value="1"/>
</dbReference>
<keyword evidence="13 19" id="KW-1133">Transmembrane helix</keyword>
<feature type="transmembrane region" description="Helical" evidence="19">
    <location>
        <begin position="770"/>
        <end position="789"/>
    </location>
</feature>
<proteinExistence type="inferred from homology"/>
<evidence type="ECO:0000256" key="13">
    <source>
        <dbReference type="ARBA" id="ARBA00022989"/>
    </source>
</evidence>
<keyword evidence="12" id="KW-1278">Translocase</keyword>
<feature type="transmembrane region" description="Helical" evidence="19">
    <location>
        <begin position="265"/>
        <end position="284"/>
    </location>
</feature>
<dbReference type="PANTHER" id="PTHR43520:SF8">
    <property type="entry name" value="P-TYPE CU(+) TRANSPORTER"/>
    <property type="match status" value="1"/>
</dbReference>
<dbReference type="EC" id="7.2.2.9" evidence="17"/>
<feature type="transmembrane region" description="Helical" evidence="19">
    <location>
        <begin position="452"/>
        <end position="475"/>
    </location>
</feature>
<dbReference type="RefSeq" id="WP_005009483.1">
    <property type="nucleotide sequence ID" value="NZ_HG422173.1"/>
</dbReference>
<comment type="catalytic activity">
    <reaction evidence="18">
        <text>Cu(2+)(in) + ATP + H2O = Cu(2+)(out) + ADP + phosphate + H(+)</text>
        <dbReference type="Rhea" id="RHEA:10376"/>
        <dbReference type="ChEBI" id="CHEBI:15377"/>
        <dbReference type="ChEBI" id="CHEBI:15378"/>
        <dbReference type="ChEBI" id="CHEBI:29036"/>
        <dbReference type="ChEBI" id="CHEBI:30616"/>
        <dbReference type="ChEBI" id="CHEBI:43474"/>
        <dbReference type="ChEBI" id="CHEBI:456216"/>
        <dbReference type="EC" id="7.2.2.9"/>
    </reaction>
</comment>
<evidence type="ECO:0000313" key="22">
    <source>
        <dbReference type="Proteomes" id="UP000011704"/>
    </source>
</evidence>
<feature type="domain" description="HMA" evidence="20">
    <location>
        <begin position="10"/>
        <end position="76"/>
    </location>
</feature>
<keyword evidence="14" id="KW-0186">Copper</keyword>
<keyword evidence="3" id="KW-0813">Transport</keyword>
<dbReference type="InterPro" id="IPR001757">
    <property type="entry name" value="P_typ_ATPase"/>
</dbReference>
<organism evidence="21 22">
    <name type="scientific">Nitrospina gracilis (strain 3/211)</name>
    <dbReference type="NCBI Taxonomy" id="1266370"/>
    <lineage>
        <taxon>Bacteria</taxon>
        <taxon>Pseudomonadati</taxon>
        <taxon>Nitrospinota/Tectimicrobiota group</taxon>
        <taxon>Nitrospinota</taxon>
        <taxon>Nitrospinia</taxon>
        <taxon>Nitrospinales</taxon>
        <taxon>Nitrospinaceae</taxon>
        <taxon>Nitrospina</taxon>
    </lineage>
</organism>
<dbReference type="SUPFAM" id="SSF81665">
    <property type="entry name" value="Calcium ATPase, transmembrane domain M"/>
    <property type="match status" value="1"/>
</dbReference>